<organism evidence="2">
    <name type="scientific">Phaffia rhodozyma</name>
    <name type="common">Yeast</name>
    <name type="synonym">Xanthophyllomyces dendrorhous</name>
    <dbReference type="NCBI Taxonomy" id="264483"/>
    <lineage>
        <taxon>Eukaryota</taxon>
        <taxon>Fungi</taxon>
        <taxon>Dikarya</taxon>
        <taxon>Basidiomycota</taxon>
        <taxon>Agaricomycotina</taxon>
        <taxon>Tremellomycetes</taxon>
        <taxon>Cystofilobasidiales</taxon>
        <taxon>Mrakiaceae</taxon>
        <taxon>Phaffia</taxon>
    </lineage>
</organism>
<feature type="region of interest" description="Disordered" evidence="1">
    <location>
        <begin position="303"/>
        <end position="338"/>
    </location>
</feature>
<proteinExistence type="predicted"/>
<dbReference type="EMBL" id="LN483166">
    <property type="protein sequence ID" value="CED84703.1"/>
    <property type="molecule type" value="Genomic_DNA"/>
</dbReference>
<accession>A0A0F7SX28</accession>
<evidence type="ECO:0000313" key="2">
    <source>
        <dbReference type="EMBL" id="CED84703.1"/>
    </source>
</evidence>
<reference evidence="2" key="1">
    <citation type="submission" date="2014-08" db="EMBL/GenBank/DDBJ databases">
        <authorList>
            <person name="Sharma Rahul"/>
            <person name="Thines Marco"/>
        </authorList>
    </citation>
    <scope>NUCLEOTIDE SEQUENCE</scope>
</reference>
<evidence type="ECO:0000256" key="1">
    <source>
        <dbReference type="SAM" id="MobiDB-lite"/>
    </source>
</evidence>
<sequence>MALLVGNLTVDDFDSLLSYADQTQWSTPNPQLNPGWFNDTSQAGADAVWHEATWHKTNVPGASVAFNFTGSSLYVWGATGPTCGSYQITLDGNVSNHTAYNTVNGTDRFLLYGASNLSYSAHELTLQNLGDLDGQSGGELLLDLVEVAVAFAGAGGTATNVTLDETSSQIVFNGTWGSNTGPYFWGNTTTYTNQDGASFNIDFQGTAIYIFGDQVNDHGFFTVTINETSAETLNNESGCGGGFAKTCEKLGTLAYFKGNLGQGTHRLKLVNNGGSRQSYFDMDRIVITQPSIYPPIVIQSSTSTTTTSSSSSISASKTSGATSPSASSSGSNAGTNGADSSRQGISLWVGSMEFVIASCLLMVF</sequence>
<dbReference type="AlphaFoldDB" id="A0A0F7SX28"/>
<protein>
    <submittedName>
        <fullName evidence="2">Uncharacterized protein</fullName>
    </submittedName>
</protein>
<name>A0A0F7SX28_PHARH</name>
<dbReference type="Gene3D" id="2.60.120.260">
    <property type="entry name" value="Galactose-binding domain-like"/>
    <property type="match status" value="2"/>
</dbReference>